<dbReference type="STRING" id="1333845.SAMN04487895_10734"/>
<reference evidence="1 2" key="1">
    <citation type="submission" date="2016-10" db="EMBL/GenBank/DDBJ databases">
        <authorList>
            <person name="de Groot N.N."/>
        </authorList>
    </citation>
    <scope>NUCLEOTIDE SEQUENCE [LARGE SCALE GENOMIC DNA]</scope>
    <source>
        <strain evidence="1 2">CGMCC 1.10238</strain>
    </source>
</reference>
<gene>
    <name evidence="1" type="ORF">SAMN04487895_10734</name>
</gene>
<dbReference type="AlphaFoldDB" id="A0A1H8P414"/>
<protein>
    <submittedName>
        <fullName evidence="1">Uncharacterized protein</fullName>
    </submittedName>
</protein>
<name>A0A1H8P414_9BACL</name>
<organism evidence="1 2">
    <name type="scientific">Paenibacillus sophorae</name>
    <dbReference type="NCBI Taxonomy" id="1333845"/>
    <lineage>
        <taxon>Bacteria</taxon>
        <taxon>Bacillati</taxon>
        <taxon>Bacillota</taxon>
        <taxon>Bacilli</taxon>
        <taxon>Bacillales</taxon>
        <taxon>Paenibacillaceae</taxon>
        <taxon>Paenibacillus</taxon>
    </lineage>
</organism>
<dbReference type="EMBL" id="FODH01000007">
    <property type="protein sequence ID" value="SEO36534.1"/>
    <property type="molecule type" value="Genomic_DNA"/>
</dbReference>
<accession>A0A1H8P414</accession>
<proteinExistence type="predicted"/>
<evidence type="ECO:0000313" key="2">
    <source>
        <dbReference type="Proteomes" id="UP000198809"/>
    </source>
</evidence>
<dbReference type="Proteomes" id="UP000198809">
    <property type="component" value="Unassembled WGS sequence"/>
</dbReference>
<sequence>MVGLPPIPGDLCQLLLIPFLYMIPTNPLLAFKRPERRDILREFQRSHVTAAVIAHGKITNMNERVPDMNLSS</sequence>
<evidence type="ECO:0000313" key="1">
    <source>
        <dbReference type="EMBL" id="SEO36534.1"/>
    </source>
</evidence>